<name>A0AAN7H6Z4_9PEZI</name>
<evidence type="ECO:0000256" key="1">
    <source>
        <dbReference type="ARBA" id="ARBA00009947"/>
    </source>
</evidence>
<evidence type="ECO:0000256" key="2">
    <source>
        <dbReference type="RuleBase" id="RU003876"/>
    </source>
</evidence>
<reference evidence="4" key="1">
    <citation type="journal article" date="2023" name="Mol. Phylogenet. Evol.">
        <title>Genome-scale phylogeny and comparative genomics of the fungal order Sordariales.</title>
        <authorList>
            <person name="Hensen N."/>
            <person name="Bonometti L."/>
            <person name="Westerberg I."/>
            <person name="Brannstrom I.O."/>
            <person name="Guillou S."/>
            <person name="Cros-Aarteil S."/>
            <person name="Calhoun S."/>
            <person name="Haridas S."/>
            <person name="Kuo A."/>
            <person name="Mondo S."/>
            <person name="Pangilinan J."/>
            <person name="Riley R."/>
            <person name="LaButti K."/>
            <person name="Andreopoulos B."/>
            <person name="Lipzen A."/>
            <person name="Chen C."/>
            <person name="Yan M."/>
            <person name="Daum C."/>
            <person name="Ng V."/>
            <person name="Clum A."/>
            <person name="Steindorff A."/>
            <person name="Ohm R.A."/>
            <person name="Martin F."/>
            <person name="Silar P."/>
            <person name="Natvig D.O."/>
            <person name="Lalanne C."/>
            <person name="Gautier V."/>
            <person name="Ament-Velasquez S.L."/>
            <person name="Kruys A."/>
            <person name="Hutchinson M.I."/>
            <person name="Powell A.J."/>
            <person name="Barry K."/>
            <person name="Miller A.N."/>
            <person name="Grigoriev I.V."/>
            <person name="Debuchy R."/>
            <person name="Gladieux P."/>
            <person name="Hiltunen Thoren M."/>
            <person name="Johannesson H."/>
        </authorList>
    </citation>
    <scope>NUCLEOTIDE SEQUENCE</scope>
    <source>
        <strain evidence="4">CBS 990.96</strain>
    </source>
</reference>
<comment type="caution">
    <text evidence="4">The sequence shown here is derived from an EMBL/GenBank/DDBJ whole genome shotgun (WGS) entry which is preliminary data.</text>
</comment>
<accession>A0AAN7H6Z4</accession>
<dbReference type="Pfam" id="PF00956">
    <property type="entry name" value="NAP"/>
    <property type="match status" value="1"/>
</dbReference>
<dbReference type="Proteomes" id="UP001301958">
    <property type="component" value="Unassembled WGS sequence"/>
</dbReference>
<sequence length="327" mass="37026">MSVTAEEIMATYEDLAKLEAEFDNVETETIRYQYKISKDLYVKRAEVIAKINDFWPLVFEQAPMDIDEHIQPADSAVLLGAIKDFKVERFEIDNPVEGGDPRSVSFRFEFNENDHFEDKVLEKKFWWRHGKDGSIGYCSEPVEIKWKEGKDLTNGLLSLAKAAFDEQKAAPKKEGKEKKELGKAAAALKKKMEDHEGEVSFFAWFGFVGDYVTAEENAEVVAKKKTGVEFPLEDAEMADGGDDEDDEDWEDEEDLEIFPVGDDVAMALADDLWPNALKYFTHAQEEEGLSDVEYESGDEEEEEDGEGAAAKPKQKKHKKACAHGCEH</sequence>
<feature type="region of interest" description="Disordered" evidence="3">
    <location>
        <begin position="284"/>
        <end position="327"/>
    </location>
</feature>
<dbReference type="EMBL" id="MU865299">
    <property type="protein sequence ID" value="KAK4230449.1"/>
    <property type="molecule type" value="Genomic_DNA"/>
</dbReference>
<gene>
    <name evidence="4" type="ORF">QBC38DRAFT_469562</name>
</gene>
<dbReference type="InterPro" id="IPR002164">
    <property type="entry name" value="NAP_family"/>
</dbReference>
<keyword evidence="5" id="KW-1185">Reference proteome</keyword>
<evidence type="ECO:0000256" key="3">
    <source>
        <dbReference type="SAM" id="MobiDB-lite"/>
    </source>
</evidence>
<evidence type="ECO:0000313" key="4">
    <source>
        <dbReference type="EMBL" id="KAK4230449.1"/>
    </source>
</evidence>
<proteinExistence type="inferred from homology"/>
<dbReference type="AlphaFoldDB" id="A0AAN7H6Z4"/>
<comment type="similarity">
    <text evidence="1 2">Belongs to the nucleosome assembly protein (NAP) family.</text>
</comment>
<feature type="compositionally biased region" description="Acidic residues" evidence="3">
    <location>
        <begin position="286"/>
        <end position="306"/>
    </location>
</feature>
<dbReference type="GO" id="GO:0006334">
    <property type="term" value="P:nucleosome assembly"/>
    <property type="evidence" value="ECO:0007669"/>
    <property type="project" value="InterPro"/>
</dbReference>
<dbReference type="PANTHER" id="PTHR11875">
    <property type="entry name" value="TESTIS-SPECIFIC Y-ENCODED PROTEIN"/>
    <property type="match status" value="1"/>
</dbReference>
<dbReference type="SUPFAM" id="SSF143113">
    <property type="entry name" value="NAP-like"/>
    <property type="match status" value="1"/>
</dbReference>
<reference evidence="4" key="2">
    <citation type="submission" date="2023-05" db="EMBL/GenBank/DDBJ databases">
        <authorList>
            <consortium name="Lawrence Berkeley National Laboratory"/>
            <person name="Steindorff A."/>
            <person name="Hensen N."/>
            <person name="Bonometti L."/>
            <person name="Westerberg I."/>
            <person name="Brannstrom I.O."/>
            <person name="Guillou S."/>
            <person name="Cros-Aarteil S."/>
            <person name="Calhoun S."/>
            <person name="Haridas S."/>
            <person name="Kuo A."/>
            <person name="Mondo S."/>
            <person name="Pangilinan J."/>
            <person name="Riley R."/>
            <person name="Labutti K."/>
            <person name="Andreopoulos B."/>
            <person name="Lipzen A."/>
            <person name="Chen C."/>
            <person name="Yanf M."/>
            <person name="Daum C."/>
            <person name="Ng V."/>
            <person name="Clum A."/>
            <person name="Ohm R."/>
            <person name="Martin F."/>
            <person name="Silar P."/>
            <person name="Natvig D."/>
            <person name="Lalanne C."/>
            <person name="Gautier V."/>
            <person name="Ament-Velasquez S.L."/>
            <person name="Kruys A."/>
            <person name="Hutchinson M.I."/>
            <person name="Powell A.J."/>
            <person name="Barry K."/>
            <person name="Miller A.N."/>
            <person name="Grigoriev I.V."/>
            <person name="Debuchy R."/>
            <person name="Gladieux P."/>
            <person name="Thoren M.H."/>
            <person name="Johannesson H."/>
        </authorList>
    </citation>
    <scope>NUCLEOTIDE SEQUENCE</scope>
    <source>
        <strain evidence="4">CBS 990.96</strain>
    </source>
</reference>
<dbReference type="Gene3D" id="3.30.1120.90">
    <property type="entry name" value="Nucleosome assembly protein"/>
    <property type="match status" value="1"/>
</dbReference>
<organism evidence="4 5">
    <name type="scientific">Podospora fimiseda</name>
    <dbReference type="NCBI Taxonomy" id="252190"/>
    <lineage>
        <taxon>Eukaryota</taxon>
        <taxon>Fungi</taxon>
        <taxon>Dikarya</taxon>
        <taxon>Ascomycota</taxon>
        <taxon>Pezizomycotina</taxon>
        <taxon>Sordariomycetes</taxon>
        <taxon>Sordariomycetidae</taxon>
        <taxon>Sordariales</taxon>
        <taxon>Podosporaceae</taxon>
        <taxon>Podospora</taxon>
    </lineage>
</organism>
<protein>
    <submittedName>
        <fullName evidence="4">Nucleosome assembly protein</fullName>
    </submittedName>
</protein>
<dbReference type="InterPro" id="IPR037231">
    <property type="entry name" value="NAP-like_sf"/>
</dbReference>
<feature type="compositionally biased region" description="Basic residues" evidence="3">
    <location>
        <begin position="312"/>
        <end position="321"/>
    </location>
</feature>
<evidence type="ECO:0000313" key="5">
    <source>
        <dbReference type="Proteomes" id="UP001301958"/>
    </source>
</evidence>
<dbReference type="GO" id="GO:0005634">
    <property type="term" value="C:nucleus"/>
    <property type="evidence" value="ECO:0007669"/>
    <property type="project" value="InterPro"/>
</dbReference>
<feature type="region of interest" description="Disordered" evidence="3">
    <location>
        <begin position="231"/>
        <end position="251"/>
    </location>
</feature>